<feature type="coiled-coil region" evidence="1">
    <location>
        <begin position="190"/>
        <end position="334"/>
    </location>
</feature>
<keyword evidence="3" id="KW-1185">Reference proteome</keyword>
<dbReference type="Ensembl" id="ENSGAGT00000000126.1">
    <property type="protein sequence ID" value="ENSGAGP00000000109.1"/>
    <property type="gene ID" value="ENSGAGG00000000094.1"/>
</dbReference>
<dbReference type="AlphaFoldDB" id="A0A452GF03"/>
<keyword evidence="1" id="KW-0175">Coiled coil</keyword>
<proteinExistence type="predicted"/>
<name>A0A452GF03_9SAUR</name>
<reference evidence="3" key="1">
    <citation type="journal article" date="2017" name="PLoS ONE">
        <title>The Agassiz's desert tortoise genome provides a resource for the conservation of a threatened species.</title>
        <authorList>
            <person name="Tollis M."/>
            <person name="DeNardo D.F."/>
            <person name="Cornelius J.A."/>
            <person name="Dolby G.A."/>
            <person name="Edwards T."/>
            <person name="Henen B.T."/>
            <person name="Karl A.E."/>
            <person name="Murphy R.W."/>
            <person name="Kusumi K."/>
        </authorList>
    </citation>
    <scope>NUCLEOTIDE SEQUENCE [LARGE SCALE GENOMIC DNA]</scope>
</reference>
<dbReference type="PANTHER" id="PTHR48251">
    <property type="entry name" value="COILED-COIL DOMAIN-CONTAINING PROTEIN 160"/>
    <property type="match status" value="1"/>
</dbReference>
<evidence type="ECO:0000313" key="2">
    <source>
        <dbReference type="Ensembl" id="ENSGAGP00000000109.1"/>
    </source>
</evidence>
<sequence length="366" mass="42492">MPEPSGFSQTANMGLCPKDSYIVGERNARKIHLSQLQAMETLEMENKGKHWVEKLFSPHFSAQDFFSQVYQPESLMFEKLALARAKRVEEIYNRAIKNFQEEKRLKRKECFSKLIVREYEPNIVSAKINISKKEREGDSACCGAGNLDVGTEESLKKTEGHCIWNAKELADLRQEMHKNHVEGVSLKLQLSTLNAELVELKAKCKKIQVDFENAEQELLNSKKEVRCKNTQLQQIQKDSLKKDFELQALKQHLHEKSANIRSLNQELLQARKEIQSLDLKNKDLQQEVKKLKQQHDLGYKACIEKVKLHYDLKIRNIQKELEDVKSELSDEKLLHAKNVKALEILRKHFSAQPLSNIFDNLRVDFL</sequence>
<evidence type="ECO:0000313" key="3">
    <source>
        <dbReference type="Proteomes" id="UP000291020"/>
    </source>
</evidence>
<protein>
    <submittedName>
        <fullName evidence="2">Uncharacterized protein</fullName>
    </submittedName>
</protein>
<reference evidence="2" key="2">
    <citation type="submission" date="2025-08" db="UniProtKB">
        <authorList>
            <consortium name="Ensembl"/>
        </authorList>
    </citation>
    <scope>IDENTIFICATION</scope>
</reference>
<organism evidence="2 3">
    <name type="scientific">Gopherus agassizii</name>
    <name type="common">Agassiz's desert tortoise</name>
    <dbReference type="NCBI Taxonomy" id="38772"/>
    <lineage>
        <taxon>Eukaryota</taxon>
        <taxon>Metazoa</taxon>
        <taxon>Chordata</taxon>
        <taxon>Craniata</taxon>
        <taxon>Vertebrata</taxon>
        <taxon>Euteleostomi</taxon>
        <taxon>Archelosauria</taxon>
        <taxon>Testudinata</taxon>
        <taxon>Testudines</taxon>
        <taxon>Cryptodira</taxon>
        <taxon>Durocryptodira</taxon>
        <taxon>Testudinoidea</taxon>
        <taxon>Testudinidae</taxon>
        <taxon>Gopherus</taxon>
    </lineage>
</organism>
<dbReference type="PANTHER" id="PTHR48251:SF1">
    <property type="entry name" value="COILED-COIL DOMAIN-CONTAINING PROTEIN 160"/>
    <property type="match status" value="1"/>
</dbReference>
<dbReference type="STRING" id="38772.ENSGAGP00000000109"/>
<reference evidence="2" key="3">
    <citation type="submission" date="2025-09" db="UniProtKB">
        <authorList>
            <consortium name="Ensembl"/>
        </authorList>
    </citation>
    <scope>IDENTIFICATION</scope>
</reference>
<dbReference type="Proteomes" id="UP000291020">
    <property type="component" value="Unassembled WGS sequence"/>
</dbReference>
<evidence type="ECO:0000256" key="1">
    <source>
        <dbReference type="SAM" id="Coils"/>
    </source>
</evidence>
<accession>A0A452GF03</accession>